<gene>
    <name evidence="2" type="ordered locus">SeSA_A0197</name>
</gene>
<evidence type="ECO:0000256" key="1">
    <source>
        <dbReference type="SAM" id="Phobius"/>
    </source>
</evidence>
<accession>A0A0N1TVC4</accession>
<dbReference type="AlphaFoldDB" id="A0A0N1TVC4"/>
<proteinExistence type="predicted"/>
<dbReference type="KEGG" id="sew:SeSA_A0197"/>
<name>A0A0N1TVC4_SALSV</name>
<keyword evidence="1" id="KW-1133">Transmembrane helix</keyword>
<feature type="transmembrane region" description="Helical" evidence="1">
    <location>
        <begin position="12"/>
        <end position="36"/>
    </location>
</feature>
<protein>
    <submittedName>
        <fullName evidence="2">Uncharacterized protein</fullName>
    </submittedName>
</protein>
<sequence>MRREEKFRIHKYKIFIIYILLIVSVDVYLRIAVVILSMGQIL</sequence>
<reference evidence="2 3" key="1">
    <citation type="journal article" date="2011" name="J. Bacteriol.">
        <title>Comparative genomics of 28 Salmonella enterica isolates: evidence for CRISPR-mediated adaptive sublineage evolution.</title>
        <authorList>
            <person name="Fricke W.F."/>
            <person name="Mammel M.K."/>
            <person name="McDermott P.F."/>
            <person name="Tartera C."/>
            <person name="White D.G."/>
            <person name="Leclerc J.E."/>
            <person name="Ravel J."/>
            <person name="Cebula T.A."/>
        </authorList>
    </citation>
    <scope>NUCLEOTIDE SEQUENCE [LARGE SCALE GENOMIC DNA]</scope>
    <source>
        <strain evidence="2 3">CVM19633</strain>
    </source>
</reference>
<keyword evidence="1" id="KW-0812">Transmembrane</keyword>
<evidence type="ECO:0000313" key="2">
    <source>
        <dbReference type="EMBL" id="ACF92677.1"/>
    </source>
</evidence>
<dbReference type="HOGENOM" id="CLU_3257653_0_0_6"/>
<keyword evidence="1" id="KW-0472">Membrane</keyword>
<organism evidence="2 3">
    <name type="scientific">Salmonella schwarzengrund (strain CVM19633)</name>
    <dbReference type="NCBI Taxonomy" id="439843"/>
    <lineage>
        <taxon>Bacteria</taxon>
        <taxon>Pseudomonadati</taxon>
        <taxon>Pseudomonadota</taxon>
        <taxon>Gammaproteobacteria</taxon>
        <taxon>Enterobacterales</taxon>
        <taxon>Enterobacteriaceae</taxon>
        <taxon>Salmonella</taxon>
    </lineage>
</organism>
<evidence type="ECO:0000313" key="3">
    <source>
        <dbReference type="Proteomes" id="UP000001865"/>
    </source>
</evidence>
<dbReference type="Proteomes" id="UP000001865">
    <property type="component" value="Chromosome"/>
</dbReference>
<dbReference type="EMBL" id="CP001127">
    <property type="protein sequence ID" value="ACF92677.1"/>
    <property type="molecule type" value="Genomic_DNA"/>
</dbReference>